<sequence>MSTTIPAEVDIIIAGGGASGCVLASRLAIAKPTLSILLIEGGLSNKEHPQIIHPGLFITNLVPGSTTARFYTSIPCEGANGREVPVITGGCLGGGSAVNLMCYVRGSRSDYDAWEMEGWGSEDIVGLLKKHETSNLPKNEINARTHGWEGEFHVSQGGTYHQEELMQDFLSASAAAGWDRTADPMDLDTGNAFGPLTAWIDPKTGLRQDAAHVLVHPLNDSQKTGLQVLTSHDVVRVLFDHSKLATGVEILSRENPTTPLIIKARRLVVLSAGAFGSPAILERSGVGNQDVLVRNGIVPVFSNPNVGNNYQDHPSIGWPYHSSGGPETSLDCLLNGSLSVPEALSTPNGILSSNHIEGIGKIRPNSTDLASFSPRLQEAWARDFAPKIDKPAALVLLASIHFGDHSDTPGQYYSMGTALAYAYSRGSVHISSPSIADAAVFDVGFFKEEIDIEMLVWVYKKQREIARRMDRYRGPLENCHPVFPEGSEASFEVADRDLTSDVKYTKVDDEAIVKCLKDRVKTMWHSLGTCSMAPMDKGGVVGGNLNVYGVKGLKVADLSIAPKMVGANTYSTALLVGEKAADIVLRELQL</sequence>
<dbReference type="PIRSF" id="PIRSF000137">
    <property type="entry name" value="Alcohol_oxidase"/>
    <property type="match status" value="1"/>
</dbReference>
<dbReference type="Pfam" id="PF00732">
    <property type="entry name" value="GMC_oxred_N"/>
    <property type="match status" value="1"/>
</dbReference>
<evidence type="ECO:0000259" key="2">
    <source>
        <dbReference type="PROSITE" id="PS00624"/>
    </source>
</evidence>
<dbReference type="PROSITE" id="PS00624">
    <property type="entry name" value="GMC_OXRED_2"/>
    <property type="match status" value="1"/>
</dbReference>
<dbReference type="Pfam" id="PF05199">
    <property type="entry name" value="GMC_oxred_C"/>
    <property type="match status" value="1"/>
</dbReference>
<name>A0ABR4CCD1_9HELO</name>
<dbReference type="InterPro" id="IPR007867">
    <property type="entry name" value="GMC_OxRtase_C"/>
</dbReference>
<dbReference type="EMBL" id="JAZHXI010000010">
    <property type="protein sequence ID" value="KAL2066859.1"/>
    <property type="molecule type" value="Genomic_DNA"/>
</dbReference>
<dbReference type="PANTHER" id="PTHR11552:SF78">
    <property type="entry name" value="GLUCOSE-METHANOL-CHOLINE OXIDOREDUCTASE N-TERMINAL DOMAIN-CONTAINING PROTEIN"/>
    <property type="match status" value="1"/>
</dbReference>
<comment type="similarity">
    <text evidence="1">Belongs to the GMC oxidoreductase family.</text>
</comment>
<reference evidence="3 4" key="1">
    <citation type="journal article" date="2024" name="Commun. Biol.">
        <title>Comparative genomic analysis of thermophilic fungi reveals convergent evolutionary adaptations and gene losses.</title>
        <authorList>
            <person name="Steindorff A.S."/>
            <person name="Aguilar-Pontes M.V."/>
            <person name="Robinson A.J."/>
            <person name="Andreopoulos B."/>
            <person name="LaButti K."/>
            <person name="Kuo A."/>
            <person name="Mondo S."/>
            <person name="Riley R."/>
            <person name="Otillar R."/>
            <person name="Haridas S."/>
            <person name="Lipzen A."/>
            <person name="Grimwood J."/>
            <person name="Schmutz J."/>
            <person name="Clum A."/>
            <person name="Reid I.D."/>
            <person name="Moisan M.C."/>
            <person name="Butler G."/>
            <person name="Nguyen T.T.M."/>
            <person name="Dewar K."/>
            <person name="Conant G."/>
            <person name="Drula E."/>
            <person name="Henrissat B."/>
            <person name="Hansel C."/>
            <person name="Singer S."/>
            <person name="Hutchinson M.I."/>
            <person name="de Vries R.P."/>
            <person name="Natvig D.O."/>
            <person name="Powell A.J."/>
            <person name="Tsang A."/>
            <person name="Grigoriev I.V."/>
        </authorList>
    </citation>
    <scope>NUCLEOTIDE SEQUENCE [LARGE SCALE GENOMIC DNA]</scope>
    <source>
        <strain evidence="3 4">CBS 494.80</strain>
    </source>
</reference>
<dbReference type="SUPFAM" id="SSF51905">
    <property type="entry name" value="FAD/NAD(P)-binding domain"/>
    <property type="match status" value="1"/>
</dbReference>
<dbReference type="InterPro" id="IPR036188">
    <property type="entry name" value="FAD/NAD-bd_sf"/>
</dbReference>
<dbReference type="PANTHER" id="PTHR11552">
    <property type="entry name" value="GLUCOSE-METHANOL-CHOLINE GMC OXIDOREDUCTASE"/>
    <property type="match status" value="1"/>
</dbReference>
<evidence type="ECO:0000256" key="1">
    <source>
        <dbReference type="ARBA" id="ARBA00010790"/>
    </source>
</evidence>
<dbReference type="SUPFAM" id="SSF54373">
    <property type="entry name" value="FAD-linked reductases, C-terminal domain"/>
    <property type="match status" value="1"/>
</dbReference>
<organism evidence="3 4">
    <name type="scientific">Oculimacula yallundae</name>
    <dbReference type="NCBI Taxonomy" id="86028"/>
    <lineage>
        <taxon>Eukaryota</taxon>
        <taxon>Fungi</taxon>
        <taxon>Dikarya</taxon>
        <taxon>Ascomycota</taxon>
        <taxon>Pezizomycotina</taxon>
        <taxon>Leotiomycetes</taxon>
        <taxon>Helotiales</taxon>
        <taxon>Ploettnerulaceae</taxon>
        <taxon>Oculimacula</taxon>
    </lineage>
</organism>
<keyword evidence="4" id="KW-1185">Reference proteome</keyword>
<evidence type="ECO:0000313" key="3">
    <source>
        <dbReference type="EMBL" id="KAL2066859.1"/>
    </source>
</evidence>
<dbReference type="Proteomes" id="UP001595075">
    <property type="component" value="Unassembled WGS sequence"/>
</dbReference>
<dbReference type="InterPro" id="IPR000172">
    <property type="entry name" value="GMC_OxRdtase_N"/>
</dbReference>
<comment type="caution">
    <text evidence="3">The sequence shown here is derived from an EMBL/GenBank/DDBJ whole genome shotgun (WGS) entry which is preliminary data.</text>
</comment>
<gene>
    <name evidence="3" type="ORF">VTL71DRAFT_1283</name>
</gene>
<proteinExistence type="inferred from homology"/>
<evidence type="ECO:0000313" key="4">
    <source>
        <dbReference type="Proteomes" id="UP001595075"/>
    </source>
</evidence>
<feature type="domain" description="Glucose-methanol-choline oxidoreductase N-terminal" evidence="2">
    <location>
        <begin position="273"/>
        <end position="287"/>
    </location>
</feature>
<protein>
    <recommendedName>
        <fullName evidence="2">Glucose-methanol-choline oxidoreductase N-terminal domain-containing protein</fullName>
    </recommendedName>
</protein>
<dbReference type="Gene3D" id="3.30.560.10">
    <property type="entry name" value="Glucose Oxidase, domain 3"/>
    <property type="match status" value="1"/>
</dbReference>
<accession>A0ABR4CCD1</accession>
<dbReference type="InterPro" id="IPR012132">
    <property type="entry name" value="GMC_OxRdtase"/>
</dbReference>
<dbReference type="Gene3D" id="3.50.50.60">
    <property type="entry name" value="FAD/NAD(P)-binding domain"/>
    <property type="match status" value="1"/>
</dbReference>